<organism evidence="1 3">
    <name type="scientific">Hominibacterium faecale</name>
    <dbReference type="NCBI Taxonomy" id="2839743"/>
    <lineage>
        <taxon>Bacteria</taxon>
        <taxon>Bacillati</taxon>
        <taxon>Bacillota</taxon>
        <taxon>Clostridia</taxon>
        <taxon>Peptostreptococcales</taxon>
        <taxon>Anaerovoracaceae</taxon>
        <taxon>Hominibacterium</taxon>
    </lineage>
</organism>
<evidence type="ECO:0000313" key="2">
    <source>
        <dbReference type="EMBL" id="MCU7379198.1"/>
    </source>
</evidence>
<keyword evidence="1" id="KW-0413">Isomerase</keyword>
<protein>
    <submittedName>
        <fullName evidence="1">Chalcone isomerase domain-containing protein</fullName>
    </submittedName>
</protein>
<name>A0A9J6QKJ5_9FIRM</name>
<comment type="caution">
    <text evidence="1">The sequence shown here is derived from an EMBL/GenBank/DDBJ whole genome shotgun (WGS) entry which is preliminary data.</text>
</comment>
<keyword evidence="3" id="KW-1185">Reference proteome</keyword>
<sequence>MYILEFKLDKKQIFAESLEELKDNVKHVLEISPELRNQDFILLKDGKAANAYDRTQISKAMLFGCMFWNLN</sequence>
<dbReference type="EMBL" id="JAOSHN010000005">
    <property type="protein sequence ID" value="MCU7379198.1"/>
    <property type="molecule type" value="Genomic_DNA"/>
</dbReference>
<proteinExistence type="predicted"/>
<gene>
    <name evidence="1" type="ORF">OBO34_04755</name>
    <name evidence="2" type="ORF">OBO34_12665</name>
</gene>
<reference evidence="1" key="1">
    <citation type="submission" date="2022-09" db="EMBL/GenBank/DDBJ databases">
        <title>Culturomic study of gut microbiota in children with autism spectrum disorder.</title>
        <authorList>
            <person name="Efimov B.A."/>
            <person name="Chaplin A.V."/>
            <person name="Sokolova S.R."/>
            <person name="Pikina A.P."/>
            <person name="Korzhanova M."/>
            <person name="Belova V."/>
            <person name="Korostin D."/>
        </authorList>
    </citation>
    <scope>NUCLEOTIDE SEQUENCE</scope>
    <source>
        <strain evidence="1">ASD5510</strain>
    </source>
</reference>
<evidence type="ECO:0000313" key="3">
    <source>
        <dbReference type="Proteomes" id="UP001065549"/>
    </source>
</evidence>
<dbReference type="GO" id="GO:0016853">
    <property type="term" value="F:isomerase activity"/>
    <property type="evidence" value="ECO:0007669"/>
    <property type="project" value="UniProtKB-KW"/>
</dbReference>
<evidence type="ECO:0000313" key="1">
    <source>
        <dbReference type="EMBL" id="MCU7377665.1"/>
    </source>
</evidence>
<dbReference type="Proteomes" id="UP001065549">
    <property type="component" value="Unassembled WGS sequence"/>
</dbReference>
<dbReference type="EMBL" id="JAOSHN010000002">
    <property type="protein sequence ID" value="MCU7377665.1"/>
    <property type="molecule type" value="Genomic_DNA"/>
</dbReference>
<dbReference type="RefSeq" id="WP_148397284.1">
    <property type="nucleotide sequence ID" value="NZ_JAJAGH010000014.1"/>
</dbReference>
<accession>A0A9J6QKJ5</accession>
<dbReference type="AlphaFoldDB" id="A0A9J6QKJ5"/>